<dbReference type="PANTHER" id="PTHR43798:SF33">
    <property type="entry name" value="HYDROLASE, PUTATIVE (AFU_ORTHOLOGUE AFUA_2G14860)-RELATED"/>
    <property type="match status" value="1"/>
</dbReference>
<dbReference type="GO" id="GO:0016020">
    <property type="term" value="C:membrane"/>
    <property type="evidence" value="ECO:0007669"/>
    <property type="project" value="TreeGrafter"/>
</dbReference>
<dbReference type="InterPro" id="IPR050266">
    <property type="entry name" value="AB_hydrolase_sf"/>
</dbReference>
<organism evidence="2">
    <name type="scientific">marine metagenome</name>
    <dbReference type="NCBI Taxonomy" id="408172"/>
    <lineage>
        <taxon>unclassified sequences</taxon>
        <taxon>metagenomes</taxon>
        <taxon>ecological metagenomes</taxon>
    </lineage>
</organism>
<gene>
    <name evidence="2" type="ORF">METZ01_LOCUS116507</name>
</gene>
<dbReference type="PRINTS" id="PR00412">
    <property type="entry name" value="EPOXHYDRLASE"/>
</dbReference>
<reference evidence="2" key="1">
    <citation type="submission" date="2018-05" db="EMBL/GenBank/DDBJ databases">
        <authorList>
            <person name="Lanie J.A."/>
            <person name="Ng W.-L."/>
            <person name="Kazmierczak K.M."/>
            <person name="Andrzejewski T.M."/>
            <person name="Davidsen T.M."/>
            <person name="Wayne K.J."/>
            <person name="Tettelin H."/>
            <person name="Glass J.I."/>
            <person name="Rusch D."/>
            <person name="Podicherti R."/>
            <person name="Tsui H.-C.T."/>
            <person name="Winkler M.E."/>
        </authorList>
    </citation>
    <scope>NUCLEOTIDE SEQUENCE</scope>
</reference>
<dbReference type="Pfam" id="PF00561">
    <property type="entry name" value="Abhydrolase_1"/>
    <property type="match status" value="1"/>
</dbReference>
<protein>
    <recommendedName>
        <fullName evidence="1">AB hydrolase-1 domain-containing protein</fullName>
    </recommendedName>
</protein>
<accession>A0A381XH92</accession>
<dbReference type="InterPro" id="IPR029058">
    <property type="entry name" value="AB_hydrolase_fold"/>
</dbReference>
<dbReference type="GO" id="GO:0047372">
    <property type="term" value="F:monoacylglycerol lipase activity"/>
    <property type="evidence" value="ECO:0007669"/>
    <property type="project" value="TreeGrafter"/>
</dbReference>
<dbReference type="GO" id="GO:0046464">
    <property type="term" value="P:acylglycerol catabolic process"/>
    <property type="evidence" value="ECO:0007669"/>
    <property type="project" value="TreeGrafter"/>
</dbReference>
<name>A0A381XH92_9ZZZZ</name>
<dbReference type="SUPFAM" id="SSF53474">
    <property type="entry name" value="alpha/beta-Hydrolases"/>
    <property type="match status" value="1"/>
</dbReference>
<dbReference type="PANTHER" id="PTHR43798">
    <property type="entry name" value="MONOACYLGLYCEROL LIPASE"/>
    <property type="match status" value="1"/>
</dbReference>
<dbReference type="Gene3D" id="3.40.50.1820">
    <property type="entry name" value="alpha/beta hydrolase"/>
    <property type="match status" value="1"/>
</dbReference>
<sequence length="291" mass="33800">MKLQNFKEHYISTPLGEIFCRCYGNGAPLLLLHGYPQTHLMWHKTAPSLSDNFTVITADLRGYGDSMVPVSDENHEAYSKRSMAQDMIYVMNYFKFNEFYVAGHDRGGRVAHRMAKDYRERVKAISVIDICPTLDMYEATNMQFAQSYFHWFFLIQPKDLPEQMIENDPKKWMDQCLNKWSGGHQFGKIEEAYLKSFKQPERIHATCEDYRAAASIDLEHDRLDRDQLLEIPIQVLWGAKGVVGKQFKPKEIWQKYSSYNVGGCAIDSGHFIPEEKPLDTIKELTNFFLSI</sequence>
<dbReference type="InterPro" id="IPR000073">
    <property type="entry name" value="AB_hydrolase_1"/>
</dbReference>
<feature type="domain" description="AB hydrolase-1" evidence="1">
    <location>
        <begin position="28"/>
        <end position="256"/>
    </location>
</feature>
<evidence type="ECO:0000259" key="1">
    <source>
        <dbReference type="Pfam" id="PF00561"/>
    </source>
</evidence>
<proteinExistence type="predicted"/>
<dbReference type="EMBL" id="UINC01015040">
    <property type="protein sequence ID" value="SVA63653.1"/>
    <property type="molecule type" value="Genomic_DNA"/>
</dbReference>
<evidence type="ECO:0000313" key="2">
    <source>
        <dbReference type="EMBL" id="SVA63653.1"/>
    </source>
</evidence>
<dbReference type="InterPro" id="IPR000639">
    <property type="entry name" value="Epox_hydrolase-like"/>
</dbReference>
<dbReference type="AlphaFoldDB" id="A0A381XH92"/>